<dbReference type="EMBL" id="RIBS01000002">
    <property type="protein sequence ID" value="RNF84993.1"/>
    <property type="molecule type" value="Genomic_DNA"/>
</dbReference>
<dbReference type="RefSeq" id="WP_123086780.1">
    <property type="nucleotide sequence ID" value="NZ_RIBS01000002.1"/>
</dbReference>
<evidence type="ECO:0000256" key="1">
    <source>
        <dbReference type="SAM" id="MobiDB-lite"/>
    </source>
</evidence>
<keyword evidence="2" id="KW-0812">Transmembrane</keyword>
<feature type="region of interest" description="Disordered" evidence="1">
    <location>
        <begin position="118"/>
        <end position="266"/>
    </location>
</feature>
<organism evidence="3 4">
    <name type="scientific">Montanilutibacter psychrotolerans</name>
    <dbReference type="NCBI Taxonomy" id="1327343"/>
    <lineage>
        <taxon>Bacteria</taxon>
        <taxon>Pseudomonadati</taxon>
        <taxon>Pseudomonadota</taxon>
        <taxon>Gammaproteobacteria</taxon>
        <taxon>Lysobacterales</taxon>
        <taxon>Lysobacteraceae</taxon>
        <taxon>Montanilutibacter</taxon>
    </lineage>
</organism>
<feature type="compositionally biased region" description="Pro residues" evidence="1">
    <location>
        <begin position="124"/>
        <end position="137"/>
    </location>
</feature>
<reference evidence="3 4" key="1">
    <citation type="submission" date="2018-11" db="EMBL/GenBank/DDBJ databases">
        <title>Lysobacter cryohumiis sp. nov., isolated from soil in the Tianshan Mountains, Xinjiang, China.</title>
        <authorList>
            <person name="Luo Y."/>
            <person name="Sheng H."/>
        </authorList>
    </citation>
    <scope>NUCLEOTIDE SEQUENCE [LARGE SCALE GENOMIC DNA]</scope>
    <source>
        <strain evidence="3 4">ZS60</strain>
    </source>
</reference>
<dbReference type="Proteomes" id="UP000267049">
    <property type="component" value="Unassembled WGS sequence"/>
</dbReference>
<dbReference type="OrthoDB" id="6057666at2"/>
<proteinExistence type="predicted"/>
<evidence type="ECO:0000256" key="2">
    <source>
        <dbReference type="SAM" id="Phobius"/>
    </source>
</evidence>
<evidence type="ECO:0000313" key="3">
    <source>
        <dbReference type="EMBL" id="RNF84993.1"/>
    </source>
</evidence>
<feature type="compositionally biased region" description="Low complexity" evidence="1">
    <location>
        <begin position="166"/>
        <end position="211"/>
    </location>
</feature>
<evidence type="ECO:0000313" key="4">
    <source>
        <dbReference type="Proteomes" id="UP000267049"/>
    </source>
</evidence>
<protein>
    <submittedName>
        <fullName evidence="3">Uncharacterized protein</fullName>
    </submittedName>
</protein>
<comment type="caution">
    <text evidence="3">The sequence shown here is derived from an EMBL/GenBank/DDBJ whole genome shotgun (WGS) entry which is preliminary data.</text>
</comment>
<gene>
    <name evidence="3" type="ORF">EER27_04165</name>
</gene>
<sequence length="351" mass="36248">MNRHPTEPLTPEERALADRLTRLGPHDGPPPALDARILAAAHAAVAAPARPRRRRWLALTGMPAGGLITGVGMAATLVLALGVVWQMRPMERVDSTAAEGPTAEDDGFIVVEPIARPDRDLTVPAPPPPPGEPPATLPPTAMQQAPGAAANAPMGAQRQEGVDGSVAAASAPAQPAPVVASEPEADAAAAAADTFASDAAAAPAMAEAAAPAAPPAPAAEQRQRATYTNSARATAAQRAREEAPVARKAAAAPVAAGVPSPEGYRDRAAADALDRVEVTGSRVKRADLDADKTSHAAQLAADATLDPADWLQRIRDHRSHGDIDLARASLARFRSTHPRVRVPDDLRALER</sequence>
<keyword evidence="4" id="KW-1185">Reference proteome</keyword>
<feature type="compositionally biased region" description="Low complexity" evidence="1">
    <location>
        <begin position="138"/>
        <end position="156"/>
    </location>
</feature>
<feature type="compositionally biased region" description="Low complexity" evidence="1">
    <location>
        <begin position="246"/>
        <end position="262"/>
    </location>
</feature>
<name>A0A3M8SVZ3_9GAMM</name>
<dbReference type="AlphaFoldDB" id="A0A3M8SVZ3"/>
<keyword evidence="2" id="KW-0472">Membrane</keyword>
<keyword evidence="2" id="KW-1133">Transmembrane helix</keyword>
<accession>A0A3M8SVZ3</accession>
<feature type="transmembrane region" description="Helical" evidence="2">
    <location>
        <begin position="56"/>
        <end position="85"/>
    </location>
</feature>